<comment type="caution">
    <text evidence="2">The sequence shown here is derived from an EMBL/GenBank/DDBJ whole genome shotgun (WGS) entry which is preliminary data.</text>
</comment>
<dbReference type="GO" id="GO:0048367">
    <property type="term" value="P:shoot system development"/>
    <property type="evidence" value="ECO:0007669"/>
    <property type="project" value="InterPro"/>
</dbReference>
<keyword evidence="1" id="KW-1133">Transmembrane helix</keyword>
<evidence type="ECO:0000313" key="2">
    <source>
        <dbReference type="EMBL" id="RYR33545.1"/>
    </source>
</evidence>
<feature type="transmembrane region" description="Helical" evidence="1">
    <location>
        <begin position="81"/>
        <end position="104"/>
    </location>
</feature>
<dbReference type="PANTHER" id="PTHR35504:SF1">
    <property type="entry name" value="PROTEIN EMBRYONIC FLOWER 1"/>
    <property type="match status" value="1"/>
</dbReference>
<dbReference type="InterPro" id="IPR034583">
    <property type="entry name" value="EMF1"/>
</dbReference>
<dbReference type="AlphaFoldDB" id="A0A445B4C8"/>
<feature type="transmembrane region" description="Helical" evidence="1">
    <location>
        <begin position="21"/>
        <end position="43"/>
    </location>
</feature>
<dbReference type="PANTHER" id="PTHR35504">
    <property type="entry name" value="PROTEIN EMBRYONIC FLOWER 1"/>
    <property type="match status" value="1"/>
</dbReference>
<keyword evidence="1" id="KW-0812">Transmembrane</keyword>
<organism evidence="2 3">
    <name type="scientific">Arachis hypogaea</name>
    <name type="common">Peanut</name>
    <dbReference type="NCBI Taxonomy" id="3818"/>
    <lineage>
        <taxon>Eukaryota</taxon>
        <taxon>Viridiplantae</taxon>
        <taxon>Streptophyta</taxon>
        <taxon>Embryophyta</taxon>
        <taxon>Tracheophyta</taxon>
        <taxon>Spermatophyta</taxon>
        <taxon>Magnoliopsida</taxon>
        <taxon>eudicotyledons</taxon>
        <taxon>Gunneridae</taxon>
        <taxon>Pentapetalae</taxon>
        <taxon>rosids</taxon>
        <taxon>fabids</taxon>
        <taxon>Fabales</taxon>
        <taxon>Fabaceae</taxon>
        <taxon>Papilionoideae</taxon>
        <taxon>50 kb inversion clade</taxon>
        <taxon>dalbergioids sensu lato</taxon>
        <taxon>Dalbergieae</taxon>
        <taxon>Pterocarpus clade</taxon>
        <taxon>Arachis</taxon>
    </lineage>
</organism>
<evidence type="ECO:0000313" key="3">
    <source>
        <dbReference type="Proteomes" id="UP000289738"/>
    </source>
</evidence>
<accession>A0A445B4C8</accession>
<sequence>MTSFARERDRVPLPSGDFACAILRRGSITLFLIASFSVALLSPNLPNSLVVWGQFFFLVGSLACFRGNLLLSYELRVRVFCFLRCASILQFLVMSFCLCCFVELKARGTLDLLLLLLEILGFLVCLREWLVVGAHFKVYPSNIAVIELMMGSFVQVNSVSIDLADAIGDKASTRKCQHFSIRGYVSEIRKKDWKKCWPFPVNESEKNPSLPPLDVPTYRCFGCESCHQESVTKDMDKDGQTDFNCCSSSCKSDTNCGKAAVKSLISSCQIYISLKGKIVKSMLLEGLAFLLNTQILSLQEKELILKCHIVCNMHECLIVGILRQSSINSKHVYEKIINSFQEIAGARIKEKPVEGIENLGSMKGYGEKTTKLSKAGTSMIYRWKLWNLWQRINTRVTSNMDMTSLRSNLLHKENMKRHVDLNYISLKVAGLDKLNRKSWNFP</sequence>
<gene>
    <name evidence="2" type="ORF">Ahy_A10g048155</name>
</gene>
<dbReference type="EMBL" id="SDMP01000010">
    <property type="protein sequence ID" value="RYR33545.1"/>
    <property type="molecule type" value="Genomic_DNA"/>
</dbReference>
<dbReference type="STRING" id="3818.A0A445B4C8"/>
<proteinExistence type="predicted"/>
<dbReference type="GO" id="GO:0045892">
    <property type="term" value="P:negative regulation of DNA-templated transcription"/>
    <property type="evidence" value="ECO:0007669"/>
    <property type="project" value="InterPro"/>
</dbReference>
<protein>
    <submittedName>
        <fullName evidence="2">Uncharacterized protein</fullName>
    </submittedName>
</protein>
<dbReference type="Proteomes" id="UP000289738">
    <property type="component" value="Chromosome A10"/>
</dbReference>
<keyword evidence="1" id="KW-0472">Membrane</keyword>
<feature type="transmembrane region" description="Helical" evidence="1">
    <location>
        <begin position="49"/>
        <end position="69"/>
    </location>
</feature>
<dbReference type="GO" id="GO:0009910">
    <property type="term" value="P:negative regulation of flower development"/>
    <property type="evidence" value="ECO:0007669"/>
    <property type="project" value="InterPro"/>
</dbReference>
<reference evidence="2 3" key="1">
    <citation type="submission" date="2019-01" db="EMBL/GenBank/DDBJ databases">
        <title>Sequencing of cultivated peanut Arachis hypogaea provides insights into genome evolution and oil improvement.</title>
        <authorList>
            <person name="Chen X."/>
        </authorList>
    </citation>
    <scope>NUCLEOTIDE SEQUENCE [LARGE SCALE GENOMIC DNA]</scope>
    <source>
        <strain evidence="3">cv. Fuhuasheng</strain>
        <tissue evidence="2">Leaves</tissue>
    </source>
</reference>
<name>A0A445B4C8_ARAHY</name>
<evidence type="ECO:0000256" key="1">
    <source>
        <dbReference type="SAM" id="Phobius"/>
    </source>
</evidence>
<keyword evidence="3" id="KW-1185">Reference proteome</keyword>